<gene>
    <name evidence="2" type="ORF">NDI79_03645</name>
</gene>
<keyword evidence="3" id="KW-1185">Reference proteome</keyword>
<proteinExistence type="predicted"/>
<feature type="compositionally biased region" description="Basic and acidic residues" evidence="1">
    <location>
        <begin position="1"/>
        <end position="11"/>
    </location>
</feature>
<name>A0ABU2FXK4_9EURY</name>
<comment type="caution">
    <text evidence="2">The sequence shown here is derived from an EMBL/GenBank/DDBJ whole genome shotgun (WGS) entry which is preliminary data.</text>
</comment>
<accession>A0ABU2FXK4</accession>
<sequence>MDGLDADERNGPDAPESTVDAHRSSPDRTVFTESGNRDAWIAVDTDSTLALER</sequence>
<organism evidence="2 3">
    <name type="scientific">Halogeometricum luteum</name>
    <dbReference type="NCBI Taxonomy" id="2950537"/>
    <lineage>
        <taxon>Archaea</taxon>
        <taxon>Methanobacteriati</taxon>
        <taxon>Methanobacteriota</taxon>
        <taxon>Stenosarchaea group</taxon>
        <taxon>Halobacteria</taxon>
        <taxon>Halobacteriales</taxon>
        <taxon>Haloferacaceae</taxon>
        <taxon>Halogeometricum</taxon>
    </lineage>
</organism>
<evidence type="ECO:0000256" key="1">
    <source>
        <dbReference type="SAM" id="MobiDB-lite"/>
    </source>
</evidence>
<protein>
    <submittedName>
        <fullName evidence="2">Uncharacterized protein</fullName>
    </submittedName>
</protein>
<evidence type="ECO:0000313" key="2">
    <source>
        <dbReference type="EMBL" id="MDS0293266.1"/>
    </source>
</evidence>
<dbReference type="EMBL" id="JAMQOQ010000001">
    <property type="protein sequence ID" value="MDS0293266.1"/>
    <property type="molecule type" value="Genomic_DNA"/>
</dbReference>
<dbReference type="Proteomes" id="UP001254813">
    <property type="component" value="Unassembled WGS sequence"/>
</dbReference>
<reference evidence="2 3" key="1">
    <citation type="submission" date="2022-06" db="EMBL/GenBank/DDBJ databases">
        <title>Halogeometricum sp. a new haloarchaeum isolate from saline soil.</title>
        <authorList>
            <person name="Strakova D."/>
            <person name="Galisteo C."/>
            <person name="Sanchez-Porro C."/>
            <person name="Ventosa A."/>
        </authorList>
    </citation>
    <scope>NUCLEOTIDE SEQUENCE [LARGE SCALE GENOMIC DNA]</scope>
    <source>
        <strain evidence="3">S3BR25-2</strain>
    </source>
</reference>
<feature type="region of interest" description="Disordered" evidence="1">
    <location>
        <begin position="1"/>
        <end position="37"/>
    </location>
</feature>
<evidence type="ECO:0000313" key="3">
    <source>
        <dbReference type="Proteomes" id="UP001254813"/>
    </source>
</evidence>
<dbReference type="RefSeq" id="WP_310927086.1">
    <property type="nucleotide sequence ID" value="NZ_JAMQOQ010000001.1"/>
</dbReference>